<dbReference type="EMBL" id="CAACVS010000088">
    <property type="protein sequence ID" value="VEU36395.1"/>
    <property type="molecule type" value="Genomic_DNA"/>
</dbReference>
<evidence type="ECO:0000313" key="2">
    <source>
        <dbReference type="EMBL" id="VEU36395.1"/>
    </source>
</evidence>
<gene>
    <name evidence="2" type="ORF">PSNMU_V1.4_AUG-EV-PASAV3_0031510</name>
</gene>
<evidence type="ECO:0000313" key="3">
    <source>
        <dbReference type="Proteomes" id="UP000291116"/>
    </source>
</evidence>
<feature type="region of interest" description="Disordered" evidence="1">
    <location>
        <begin position="90"/>
        <end position="130"/>
    </location>
</feature>
<dbReference type="AlphaFoldDB" id="A0A448Z327"/>
<dbReference type="Proteomes" id="UP000291116">
    <property type="component" value="Unassembled WGS sequence"/>
</dbReference>
<protein>
    <submittedName>
        <fullName evidence="2">Uncharacterized protein</fullName>
    </submittedName>
</protein>
<name>A0A448Z327_9STRA</name>
<keyword evidence="3" id="KW-1185">Reference proteome</keyword>
<feature type="region of interest" description="Disordered" evidence="1">
    <location>
        <begin position="42"/>
        <end position="65"/>
    </location>
</feature>
<feature type="compositionally biased region" description="Low complexity" evidence="1">
    <location>
        <begin position="120"/>
        <end position="130"/>
    </location>
</feature>
<organism evidence="2 3">
    <name type="scientific">Pseudo-nitzschia multistriata</name>
    <dbReference type="NCBI Taxonomy" id="183589"/>
    <lineage>
        <taxon>Eukaryota</taxon>
        <taxon>Sar</taxon>
        <taxon>Stramenopiles</taxon>
        <taxon>Ochrophyta</taxon>
        <taxon>Bacillariophyta</taxon>
        <taxon>Bacillariophyceae</taxon>
        <taxon>Bacillariophycidae</taxon>
        <taxon>Bacillariales</taxon>
        <taxon>Bacillariaceae</taxon>
        <taxon>Pseudo-nitzschia</taxon>
    </lineage>
</organism>
<evidence type="ECO:0000256" key="1">
    <source>
        <dbReference type="SAM" id="MobiDB-lite"/>
    </source>
</evidence>
<dbReference type="OrthoDB" id="190846at2759"/>
<reference evidence="2 3" key="1">
    <citation type="submission" date="2019-01" db="EMBL/GenBank/DDBJ databases">
        <authorList>
            <person name="Ferrante I. M."/>
        </authorList>
    </citation>
    <scope>NUCLEOTIDE SEQUENCE [LARGE SCALE GENOMIC DNA]</scope>
    <source>
        <strain evidence="2 3">B856</strain>
    </source>
</reference>
<accession>A0A448Z327</accession>
<sequence>MDNRQYGIISVPIKVQICSGTPLNRGESLSFILKQNASNPIQTQANTKPYGMLGSAPTPRRSRPRRTSLRLVALLCCLFASMNTTTVRGGIGSWRKKTSQEEPDEGESGVVNASSSPEANGSSNHNHMSNSEHQYHKTYLDLFGETAKDFLTRVAPERISRIVPPEEPGCRWDWRYLRCEPYCACTLSPKFPWDLHLGRACRKRGGAEGTDGGTEAGFEEGADYRGLCEGGDSRPGSTLLSVLRSPAPFLAKTSGAAWRILRTRADPVVARAAGELERVGAGVSAVVCGDLSDRCKDGGDGAEGPPPVLAWQERLVCREIARDCGLVPPSRGPDPAEA</sequence>
<proteinExistence type="predicted"/>